<evidence type="ECO:0000313" key="4">
    <source>
        <dbReference type="Proteomes" id="UP000002051"/>
    </source>
</evidence>
<dbReference type="Pfam" id="PF00657">
    <property type="entry name" value="Lipase_GDSL"/>
    <property type="match status" value="1"/>
</dbReference>
<dbReference type="STRING" id="3880.G7IK93"/>
<reference evidence="3" key="3">
    <citation type="submission" date="2015-04" db="UniProtKB">
        <authorList>
            <consortium name="EnsemblPlants"/>
        </authorList>
    </citation>
    <scope>IDENTIFICATION</scope>
    <source>
        <strain evidence="3">cv. Jemalong A17</strain>
    </source>
</reference>
<accession>G7IK93</accession>
<keyword evidence="4" id="KW-1185">Reference proteome</keyword>
<reference evidence="2 4" key="1">
    <citation type="journal article" date="2011" name="Nature">
        <title>The Medicago genome provides insight into the evolution of rhizobial symbioses.</title>
        <authorList>
            <person name="Young N.D."/>
            <person name="Debelle F."/>
            <person name="Oldroyd G.E."/>
            <person name="Geurts R."/>
            <person name="Cannon S.B."/>
            <person name="Udvardi M.K."/>
            <person name="Benedito V.A."/>
            <person name="Mayer K.F."/>
            <person name="Gouzy J."/>
            <person name="Schoof H."/>
            <person name="Van de Peer Y."/>
            <person name="Proost S."/>
            <person name="Cook D.R."/>
            <person name="Meyers B.C."/>
            <person name="Spannagl M."/>
            <person name="Cheung F."/>
            <person name="De Mita S."/>
            <person name="Krishnakumar V."/>
            <person name="Gundlach H."/>
            <person name="Zhou S."/>
            <person name="Mudge J."/>
            <person name="Bharti A.K."/>
            <person name="Murray J.D."/>
            <person name="Naoumkina M.A."/>
            <person name="Rosen B."/>
            <person name="Silverstein K.A."/>
            <person name="Tang H."/>
            <person name="Rombauts S."/>
            <person name="Zhao P.X."/>
            <person name="Zhou P."/>
            <person name="Barbe V."/>
            <person name="Bardou P."/>
            <person name="Bechner M."/>
            <person name="Bellec A."/>
            <person name="Berger A."/>
            <person name="Berges H."/>
            <person name="Bidwell S."/>
            <person name="Bisseling T."/>
            <person name="Choisne N."/>
            <person name="Couloux A."/>
            <person name="Denny R."/>
            <person name="Deshpande S."/>
            <person name="Dai X."/>
            <person name="Doyle J.J."/>
            <person name="Dudez A.M."/>
            <person name="Farmer A.D."/>
            <person name="Fouteau S."/>
            <person name="Franken C."/>
            <person name="Gibelin C."/>
            <person name="Gish J."/>
            <person name="Goldstein S."/>
            <person name="Gonzalez A.J."/>
            <person name="Green P.J."/>
            <person name="Hallab A."/>
            <person name="Hartog M."/>
            <person name="Hua A."/>
            <person name="Humphray S.J."/>
            <person name="Jeong D.H."/>
            <person name="Jing Y."/>
            <person name="Jocker A."/>
            <person name="Kenton S.M."/>
            <person name="Kim D.J."/>
            <person name="Klee K."/>
            <person name="Lai H."/>
            <person name="Lang C."/>
            <person name="Lin S."/>
            <person name="Macmil S.L."/>
            <person name="Magdelenat G."/>
            <person name="Matthews L."/>
            <person name="McCorrison J."/>
            <person name="Monaghan E.L."/>
            <person name="Mun J.H."/>
            <person name="Najar F.Z."/>
            <person name="Nicholson C."/>
            <person name="Noirot C."/>
            <person name="O'Bleness M."/>
            <person name="Paule C.R."/>
            <person name="Poulain J."/>
            <person name="Prion F."/>
            <person name="Qin B."/>
            <person name="Qu C."/>
            <person name="Retzel E.F."/>
            <person name="Riddle C."/>
            <person name="Sallet E."/>
            <person name="Samain S."/>
            <person name="Samson N."/>
            <person name="Sanders I."/>
            <person name="Saurat O."/>
            <person name="Scarpelli C."/>
            <person name="Schiex T."/>
            <person name="Segurens B."/>
            <person name="Severin A.J."/>
            <person name="Sherrier D.J."/>
            <person name="Shi R."/>
            <person name="Sims S."/>
            <person name="Singer S.R."/>
            <person name="Sinharoy S."/>
            <person name="Sterck L."/>
            <person name="Viollet A."/>
            <person name="Wang B.B."/>
            <person name="Wang K."/>
            <person name="Wang M."/>
            <person name="Wang X."/>
            <person name="Warfsmann J."/>
            <person name="Weissenbach J."/>
            <person name="White D.D."/>
            <person name="White J.D."/>
            <person name="Wiley G.B."/>
            <person name="Wincker P."/>
            <person name="Xing Y."/>
            <person name="Yang L."/>
            <person name="Yao Z."/>
            <person name="Ying F."/>
            <person name="Zhai J."/>
            <person name="Zhou L."/>
            <person name="Zuber A."/>
            <person name="Denarie J."/>
            <person name="Dixon R.A."/>
            <person name="May G.D."/>
            <person name="Schwartz D.C."/>
            <person name="Rogers J."/>
            <person name="Quetier F."/>
            <person name="Town C.D."/>
            <person name="Roe B.A."/>
        </authorList>
    </citation>
    <scope>NUCLEOTIDE SEQUENCE [LARGE SCALE GENOMIC DNA]</scope>
    <source>
        <strain evidence="2">A17</strain>
        <strain evidence="3 4">cv. Jemalong A17</strain>
    </source>
</reference>
<gene>
    <name evidence="2" type="ordered locus">MTR_2g015480</name>
</gene>
<sequence length="309" mass="34636">MGRVLQLYFGRYWVTVVGFLSSETDRTYPYKTESASPLRPPDPFRPTRTSTDTHLCITKHDKATDSITEESFGVGGWGASFANYFSRTADVMFRGYRGYNTRWALKVLEKVFPVSHGSDRGTETAPIALTIFFGANDACLPNRCYVFQHVPLHEYKDNLRSIVSFFKISINEELTRPSFKIRVNNPEGLPEWTNEAAGEYAKACILWPMSVKFLSLISGLKCNGSLDGKNDGLHLTNGGNQFVFEEVIKKLRDEGVSLESMAVDLPLLADIDPNDSLIEGISVVTRSSRSTQGVYVSLLGNYCIGYHYY</sequence>
<proteinExistence type="inferred from homology"/>
<name>G7IK93_MEDTR</name>
<dbReference type="AlphaFoldDB" id="G7IK93"/>
<evidence type="ECO:0000313" key="3">
    <source>
        <dbReference type="EnsemblPlants" id="AES63975"/>
    </source>
</evidence>
<dbReference type="PANTHER" id="PTHR14209">
    <property type="entry name" value="ISOAMYL ACETATE-HYDROLYZING ESTERASE 1"/>
    <property type="match status" value="1"/>
</dbReference>
<evidence type="ECO:0000313" key="2">
    <source>
        <dbReference type="EMBL" id="AES63975.1"/>
    </source>
</evidence>
<dbReference type="EMBL" id="CM001218">
    <property type="protein sequence ID" value="AES63975.1"/>
    <property type="molecule type" value="Genomic_DNA"/>
</dbReference>
<dbReference type="GO" id="GO:0016788">
    <property type="term" value="F:hydrolase activity, acting on ester bonds"/>
    <property type="evidence" value="ECO:0007669"/>
    <property type="project" value="InterPro"/>
</dbReference>
<reference evidence="2 4" key="2">
    <citation type="journal article" date="2014" name="BMC Genomics">
        <title>An improved genome release (version Mt4.0) for the model legume Medicago truncatula.</title>
        <authorList>
            <person name="Tang H."/>
            <person name="Krishnakumar V."/>
            <person name="Bidwell S."/>
            <person name="Rosen B."/>
            <person name="Chan A."/>
            <person name="Zhou S."/>
            <person name="Gentzbittel L."/>
            <person name="Childs K.L."/>
            <person name="Yandell M."/>
            <person name="Gundlach H."/>
            <person name="Mayer K.F."/>
            <person name="Schwartz D.C."/>
            <person name="Town C.D."/>
        </authorList>
    </citation>
    <scope>GENOME REANNOTATION</scope>
    <source>
        <strain evidence="2">A17</strain>
        <strain evidence="3 4">cv. Jemalong A17</strain>
    </source>
</reference>
<dbReference type="PANTHER" id="PTHR14209:SF19">
    <property type="entry name" value="ISOAMYL ACETATE-HYDROLYZING ESTERASE 1 HOMOLOG"/>
    <property type="match status" value="1"/>
</dbReference>
<dbReference type="Gene3D" id="3.40.50.1110">
    <property type="entry name" value="SGNH hydrolase"/>
    <property type="match status" value="1"/>
</dbReference>
<protein>
    <submittedName>
        <fullName evidence="2">GDSL-like lipase/acylhydrolase</fullName>
    </submittedName>
</protein>
<dbReference type="Proteomes" id="UP000002051">
    <property type="component" value="Chromosome 2"/>
</dbReference>
<dbReference type="eggNOG" id="KOG3035">
    <property type="taxonomic scope" value="Eukaryota"/>
</dbReference>
<dbReference type="PaxDb" id="3880-AES63975"/>
<dbReference type="EnsemblPlants" id="AES63975">
    <property type="protein sequence ID" value="AES63975"/>
    <property type="gene ID" value="MTR_2g015480"/>
</dbReference>
<dbReference type="InterPro" id="IPR045136">
    <property type="entry name" value="Iah1-like"/>
</dbReference>
<dbReference type="InterPro" id="IPR001087">
    <property type="entry name" value="GDSL"/>
</dbReference>
<organism evidence="2 4">
    <name type="scientific">Medicago truncatula</name>
    <name type="common">Barrel medic</name>
    <name type="synonym">Medicago tribuloides</name>
    <dbReference type="NCBI Taxonomy" id="3880"/>
    <lineage>
        <taxon>Eukaryota</taxon>
        <taxon>Viridiplantae</taxon>
        <taxon>Streptophyta</taxon>
        <taxon>Embryophyta</taxon>
        <taxon>Tracheophyta</taxon>
        <taxon>Spermatophyta</taxon>
        <taxon>Magnoliopsida</taxon>
        <taxon>eudicotyledons</taxon>
        <taxon>Gunneridae</taxon>
        <taxon>Pentapetalae</taxon>
        <taxon>rosids</taxon>
        <taxon>fabids</taxon>
        <taxon>Fabales</taxon>
        <taxon>Fabaceae</taxon>
        <taxon>Papilionoideae</taxon>
        <taxon>50 kb inversion clade</taxon>
        <taxon>NPAAA clade</taxon>
        <taxon>Hologalegina</taxon>
        <taxon>IRL clade</taxon>
        <taxon>Trifolieae</taxon>
        <taxon>Medicago</taxon>
    </lineage>
</organism>
<evidence type="ECO:0000256" key="1">
    <source>
        <dbReference type="ARBA" id="ARBA00008668"/>
    </source>
</evidence>
<dbReference type="SUPFAM" id="SSF52266">
    <property type="entry name" value="SGNH hydrolase"/>
    <property type="match status" value="1"/>
</dbReference>
<dbReference type="InterPro" id="IPR036514">
    <property type="entry name" value="SGNH_hydro_sf"/>
</dbReference>
<comment type="similarity">
    <text evidence="1">Belongs to the 'GDSL' lipolytic enzyme family.</text>
</comment>
<dbReference type="HOGENOM" id="CLU_901286_0_0_1"/>